<evidence type="ECO:0000313" key="2">
    <source>
        <dbReference type="EMBL" id="GJG29110.1"/>
    </source>
</evidence>
<organism evidence="2 3">
    <name type="scientific">Segatella bryantii</name>
    <name type="common">Prevotella bryantii</name>
    <dbReference type="NCBI Taxonomy" id="77095"/>
    <lineage>
        <taxon>Bacteria</taxon>
        <taxon>Pseudomonadati</taxon>
        <taxon>Bacteroidota</taxon>
        <taxon>Bacteroidia</taxon>
        <taxon>Bacteroidales</taxon>
        <taxon>Prevotellaceae</taxon>
        <taxon>Segatella</taxon>
    </lineage>
</organism>
<dbReference type="PROSITE" id="PS51257">
    <property type="entry name" value="PROKAR_LIPOPROTEIN"/>
    <property type="match status" value="1"/>
</dbReference>
<accession>A0AA37ME70</accession>
<sequence length="167" mass="18845">MKKFNYLAILLFLMAVPVFFSSCGDDDDLIPEEKQEQVMKEWVEPFHVRNATVEEVKAYMDSSMTDYQLSAETSGSDHIQLAYSASNGNVGILYSFSALSGQLYSVIDTELCINSSVIIDYLSEHYTFVSSDKTTLQYCFTTPDKSLVVTTVKISDSCFNINYSFVY</sequence>
<name>A0AA37ME70_SEGBR</name>
<keyword evidence="1" id="KW-0732">Signal</keyword>
<dbReference type="AlphaFoldDB" id="A0AA37ME70"/>
<proteinExistence type="predicted"/>
<feature type="signal peptide" evidence="1">
    <location>
        <begin position="1"/>
        <end position="20"/>
    </location>
</feature>
<dbReference type="EMBL" id="BPTR01000002">
    <property type="protein sequence ID" value="GJG29110.1"/>
    <property type="molecule type" value="Genomic_DNA"/>
</dbReference>
<comment type="caution">
    <text evidence="2">The sequence shown here is derived from an EMBL/GenBank/DDBJ whole genome shotgun (WGS) entry which is preliminary data.</text>
</comment>
<evidence type="ECO:0008006" key="4">
    <source>
        <dbReference type="Google" id="ProtNLM"/>
    </source>
</evidence>
<reference evidence="2" key="1">
    <citation type="submission" date="2021-08" db="EMBL/GenBank/DDBJ databases">
        <title>Prevotella lacticifex sp. nov., isolated from rumen of cow.</title>
        <authorList>
            <person name="Shinkai T."/>
            <person name="Ikeyama N."/>
            <person name="Kumagai M."/>
            <person name="Ohmori H."/>
            <person name="Sakamoto M."/>
            <person name="Ohkuma M."/>
            <person name="Mitsumori M."/>
        </authorList>
    </citation>
    <scope>NUCLEOTIDE SEQUENCE</scope>
    <source>
        <strain evidence="2">DSM 11371</strain>
    </source>
</reference>
<gene>
    <name evidence="2" type="ORF">PRRU23_28100</name>
</gene>
<protein>
    <recommendedName>
        <fullName evidence="4">Lipocalin-like domain-containing protein</fullName>
    </recommendedName>
</protein>
<dbReference type="RefSeq" id="WP_006282570.1">
    <property type="nucleotide sequence ID" value="NZ_BPTR01000002.1"/>
</dbReference>
<dbReference type="Proteomes" id="UP000887043">
    <property type="component" value="Unassembled WGS sequence"/>
</dbReference>
<feature type="chain" id="PRO_5041248759" description="Lipocalin-like domain-containing protein" evidence="1">
    <location>
        <begin position="21"/>
        <end position="167"/>
    </location>
</feature>
<evidence type="ECO:0000313" key="3">
    <source>
        <dbReference type="Proteomes" id="UP000887043"/>
    </source>
</evidence>
<evidence type="ECO:0000256" key="1">
    <source>
        <dbReference type="SAM" id="SignalP"/>
    </source>
</evidence>